<organism evidence="1 2">
    <name type="scientific">Thorsellia anophelis DSM 18579</name>
    <dbReference type="NCBI Taxonomy" id="1123402"/>
    <lineage>
        <taxon>Bacteria</taxon>
        <taxon>Pseudomonadati</taxon>
        <taxon>Pseudomonadota</taxon>
        <taxon>Gammaproteobacteria</taxon>
        <taxon>Enterobacterales</taxon>
        <taxon>Thorselliaceae</taxon>
        <taxon>Thorsellia</taxon>
    </lineage>
</organism>
<evidence type="ECO:0000313" key="2">
    <source>
        <dbReference type="Proteomes" id="UP000242642"/>
    </source>
</evidence>
<protein>
    <submittedName>
        <fullName evidence="1">Uncharacterized protein</fullName>
    </submittedName>
</protein>
<gene>
    <name evidence="1" type="ORF">SAMN02583745_01218</name>
</gene>
<reference evidence="2" key="1">
    <citation type="submission" date="2016-10" db="EMBL/GenBank/DDBJ databases">
        <authorList>
            <person name="Varghese N."/>
            <person name="Submissions S."/>
        </authorList>
    </citation>
    <scope>NUCLEOTIDE SEQUENCE [LARGE SCALE GENOMIC DNA]</scope>
    <source>
        <strain evidence="2">DSM 18579</strain>
    </source>
</reference>
<keyword evidence="2" id="KW-1185">Reference proteome</keyword>
<evidence type="ECO:0000313" key="1">
    <source>
        <dbReference type="EMBL" id="SET03864.1"/>
    </source>
</evidence>
<accession>A0A1I0BAC8</accession>
<name>A0A1I0BAC8_9GAMM</name>
<sequence>MEKIDTIYKGKTDEVIQKDNSTPPISYLQRLAISTTSIISAYIRAVIKVANQNDFDLYSIY</sequence>
<proteinExistence type="predicted"/>
<dbReference type="EMBL" id="FOHV01000007">
    <property type="protein sequence ID" value="SET03864.1"/>
    <property type="molecule type" value="Genomic_DNA"/>
</dbReference>
<dbReference type="Proteomes" id="UP000242642">
    <property type="component" value="Unassembled WGS sequence"/>
</dbReference>
<dbReference type="AlphaFoldDB" id="A0A1I0BAC8"/>